<protein>
    <submittedName>
        <fullName evidence="1">Uncharacterized protein</fullName>
    </submittedName>
</protein>
<dbReference type="Proteomes" id="UP001500298">
    <property type="component" value="Unassembled WGS sequence"/>
</dbReference>
<organism evidence="1 2">
    <name type="scientific">Algivirga pacifica</name>
    <dbReference type="NCBI Taxonomy" id="1162670"/>
    <lineage>
        <taxon>Bacteria</taxon>
        <taxon>Pseudomonadati</taxon>
        <taxon>Bacteroidota</taxon>
        <taxon>Cytophagia</taxon>
        <taxon>Cytophagales</taxon>
        <taxon>Flammeovirgaceae</taxon>
        <taxon>Algivirga</taxon>
    </lineage>
</organism>
<sequence length="197" mass="22988">MYAQAYRTYIFDNWLPTEVTFSNGESIHVTSGRYNIFFRQLEIYDSSYEHNEHIRVVDLNKIKELSFTFNEGGGRFVKKRYINGLYLSYNTVPISGLLEVVSEGPFSYFNKVFLVGRGERLDNGQPVKLKMDNVQYIGNQNGEVQEVADYNENFLTVFGPFKRDIEAYMEQKKVKLNGKNKHKIMEMVDYANKLTKP</sequence>
<comment type="caution">
    <text evidence="1">The sequence shown here is derived from an EMBL/GenBank/DDBJ whole genome shotgun (WGS) entry which is preliminary data.</text>
</comment>
<evidence type="ECO:0000313" key="2">
    <source>
        <dbReference type="Proteomes" id="UP001500298"/>
    </source>
</evidence>
<gene>
    <name evidence="1" type="ORF">GCM10023331_40860</name>
</gene>
<keyword evidence="2" id="KW-1185">Reference proteome</keyword>
<dbReference type="EMBL" id="BAABJX010000071">
    <property type="protein sequence ID" value="GAA4852202.1"/>
    <property type="molecule type" value="Genomic_DNA"/>
</dbReference>
<reference evidence="2" key="1">
    <citation type="journal article" date="2019" name="Int. J. Syst. Evol. Microbiol.">
        <title>The Global Catalogue of Microorganisms (GCM) 10K type strain sequencing project: providing services to taxonomists for standard genome sequencing and annotation.</title>
        <authorList>
            <consortium name="The Broad Institute Genomics Platform"/>
            <consortium name="The Broad Institute Genome Sequencing Center for Infectious Disease"/>
            <person name="Wu L."/>
            <person name="Ma J."/>
        </authorList>
    </citation>
    <scope>NUCLEOTIDE SEQUENCE [LARGE SCALE GENOMIC DNA]</scope>
    <source>
        <strain evidence="2">JCM 18326</strain>
    </source>
</reference>
<name>A0ABP9DN37_9BACT</name>
<evidence type="ECO:0000313" key="1">
    <source>
        <dbReference type="EMBL" id="GAA4852202.1"/>
    </source>
</evidence>
<proteinExistence type="predicted"/>
<accession>A0ABP9DN37</accession>